<keyword evidence="1" id="KW-1133">Transmembrane helix</keyword>
<organism evidence="2 3">
    <name type="scientific">Pan troglodytes</name>
    <name type="common">Chimpanzee</name>
    <dbReference type="NCBI Taxonomy" id="9598"/>
    <lineage>
        <taxon>Eukaryota</taxon>
        <taxon>Metazoa</taxon>
        <taxon>Chordata</taxon>
        <taxon>Craniata</taxon>
        <taxon>Vertebrata</taxon>
        <taxon>Euteleostomi</taxon>
        <taxon>Mammalia</taxon>
        <taxon>Eutheria</taxon>
        <taxon>Euarchontoglires</taxon>
        <taxon>Primates</taxon>
        <taxon>Haplorrhini</taxon>
        <taxon>Catarrhini</taxon>
        <taxon>Hominidae</taxon>
        <taxon>Pan</taxon>
    </lineage>
</organism>
<reference evidence="2 3" key="1">
    <citation type="submission" date="2017-12" db="EMBL/GenBank/DDBJ databases">
        <title>High-resolution comparative analysis of great ape genomes.</title>
        <authorList>
            <person name="Pollen A."/>
            <person name="Hastie A."/>
            <person name="Hormozdiari F."/>
            <person name="Dougherty M."/>
            <person name="Liu R."/>
            <person name="Chaisson M."/>
            <person name="Hoppe E."/>
            <person name="Hill C."/>
            <person name="Pang A."/>
            <person name="Hillier L."/>
            <person name="Baker C."/>
            <person name="Armstrong J."/>
            <person name="Shendure J."/>
            <person name="Paten B."/>
            <person name="Wilson R."/>
            <person name="Chao H."/>
            <person name="Schneider V."/>
            <person name="Ventura M."/>
            <person name="Kronenberg Z."/>
            <person name="Murali S."/>
            <person name="Gordon D."/>
            <person name="Cantsilieris S."/>
            <person name="Munson K."/>
            <person name="Nelson B."/>
            <person name="Raja A."/>
            <person name="Underwood J."/>
            <person name="Diekhans M."/>
            <person name="Fiddes I."/>
            <person name="Haussler D."/>
            <person name="Eichler E."/>
        </authorList>
    </citation>
    <scope>NUCLEOTIDE SEQUENCE [LARGE SCALE GENOMIC DNA]</scope>
    <source>
        <tissue evidence="2">Blood</tissue>
    </source>
</reference>
<dbReference type="Proteomes" id="UP000236370">
    <property type="component" value="Unassembled WGS sequence"/>
</dbReference>
<dbReference type="AlphaFoldDB" id="A0A2J8K9H4"/>
<feature type="transmembrane region" description="Helical" evidence="1">
    <location>
        <begin position="49"/>
        <end position="71"/>
    </location>
</feature>
<gene>
    <name evidence="2" type="ORF">CK820_G0040483</name>
</gene>
<evidence type="ECO:0000313" key="3">
    <source>
        <dbReference type="Proteomes" id="UP000236370"/>
    </source>
</evidence>
<accession>A0A2J8K9H4</accession>
<dbReference type="EMBL" id="NBAG03000383">
    <property type="protein sequence ID" value="PNI31648.1"/>
    <property type="molecule type" value="Genomic_DNA"/>
</dbReference>
<keyword evidence="1" id="KW-0812">Transmembrane</keyword>
<proteinExistence type="predicted"/>
<evidence type="ECO:0000256" key="1">
    <source>
        <dbReference type="SAM" id="Phobius"/>
    </source>
</evidence>
<evidence type="ECO:0000313" key="2">
    <source>
        <dbReference type="EMBL" id="PNI31648.1"/>
    </source>
</evidence>
<feature type="non-terminal residue" evidence="2">
    <location>
        <position position="118"/>
    </location>
</feature>
<protein>
    <submittedName>
        <fullName evidence="2">TMEM63A isoform 8</fullName>
    </submittedName>
</protein>
<name>A0A2J8K9H4_PANTR</name>
<keyword evidence="1" id="KW-0472">Membrane</keyword>
<comment type="caution">
    <text evidence="2">The sequence shown here is derived from an EMBL/GenBank/DDBJ whole genome shotgun (WGS) entry which is preliminary data.</text>
</comment>
<sequence>MMDSPFLELWQSKAVSIREQLGLGDRPNDSYCYNSAKNSTVLQGVTFGGIPTVLLIDVSCFLFLILVFSIIRRRFWDYGRIALVSEADSESRFQRLSSTSSSGQQDFENELGCCPWLT</sequence>
<dbReference type="SMR" id="A0A2J8K9H4"/>